<reference evidence="2 3" key="1">
    <citation type="submission" date="2020-08" db="EMBL/GenBank/DDBJ databases">
        <title>Listeria ohnekaius sp. nov. and Listeria portnoyii sp. nov. isolated from non-agricultural and natural environments.</title>
        <authorList>
            <person name="Weller D."/>
            <person name="Belias A.M."/>
            <person name="Liao J."/>
            <person name="Guo S."/>
            <person name="Orsi R.H."/>
            <person name="Wiedmann M."/>
        </authorList>
    </citation>
    <scope>NUCLEOTIDE SEQUENCE [LARGE SCALE GENOMIC DNA]</scope>
    <source>
        <strain evidence="2 3">FSL W9-0585</strain>
    </source>
</reference>
<protein>
    <submittedName>
        <fullName evidence="2">GNAT family N-acetyltransferase</fullName>
    </submittedName>
</protein>
<feature type="domain" description="N-acetyltransferase" evidence="1">
    <location>
        <begin position="8"/>
        <end position="165"/>
    </location>
</feature>
<name>A0A7W1T8F9_9LIST</name>
<keyword evidence="2" id="KW-0808">Transferase</keyword>
<dbReference type="PROSITE" id="PS51186">
    <property type="entry name" value="GNAT"/>
    <property type="match status" value="1"/>
</dbReference>
<dbReference type="SUPFAM" id="SSF55729">
    <property type="entry name" value="Acyl-CoA N-acyltransferases (Nat)"/>
    <property type="match status" value="1"/>
</dbReference>
<dbReference type="AlphaFoldDB" id="A0A7W1T8F9"/>
<dbReference type="Gene3D" id="3.40.630.30">
    <property type="match status" value="1"/>
</dbReference>
<dbReference type="Pfam" id="PF13302">
    <property type="entry name" value="Acetyltransf_3"/>
    <property type="match status" value="1"/>
</dbReference>
<gene>
    <name evidence="2" type="ORF">HPK16_13480</name>
</gene>
<dbReference type="PANTHER" id="PTHR43792:SF1">
    <property type="entry name" value="N-ACETYLTRANSFERASE DOMAIN-CONTAINING PROTEIN"/>
    <property type="match status" value="1"/>
</dbReference>
<comment type="caution">
    <text evidence="2">The sequence shown here is derived from an EMBL/GenBank/DDBJ whole genome shotgun (WGS) entry which is preliminary data.</text>
</comment>
<accession>A0A7W1T8F9</accession>
<evidence type="ECO:0000313" key="3">
    <source>
        <dbReference type="Proteomes" id="UP000548787"/>
    </source>
</evidence>
<sequence length="166" mass="19451">MMIETERLIFRELDQLDFADLCEILQDDSVMTAYEGAFTDEEVQRWLTKQMDNYERWGFGLWAVIKKDTGEFVGQIGLTMQQVEDEEVLEIGYLLKQKFWHQGFATEAALGCKKYALETLGAELVTCTIRDTNLASQKVAERIGMTRHKQYVKYYKGVEMPHYLYY</sequence>
<dbReference type="PANTHER" id="PTHR43792">
    <property type="entry name" value="GNAT FAMILY, PUTATIVE (AFU_ORTHOLOGUE AFUA_3G00765)-RELATED-RELATED"/>
    <property type="match status" value="1"/>
</dbReference>
<dbReference type="Proteomes" id="UP000548787">
    <property type="component" value="Unassembled WGS sequence"/>
</dbReference>
<proteinExistence type="predicted"/>
<dbReference type="GO" id="GO:0016747">
    <property type="term" value="F:acyltransferase activity, transferring groups other than amino-acyl groups"/>
    <property type="evidence" value="ECO:0007669"/>
    <property type="project" value="InterPro"/>
</dbReference>
<dbReference type="InterPro" id="IPR000182">
    <property type="entry name" value="GNAT_dom"/>
</dbReference>
<dbReference type="EMBL" id="JABJVM010000017">
    <property type="protein sequence ID" value="MBA3927357.1"/>
    <property type="molecule type" value="Genomic_DNA"/>
</dbReference>
<dbReference type="InterPro" id="IPR016181">
    <property type="entry name" value="Acyl_CoA_acyltransferase"/>
</dbReference>
<organism evidence="2 3">
    <name type="scientific">Listeria rustica</name>
    <dbReference type="NCBI Taxonomy" id="2713503"/>
    <lineage>
        <taxon>Bacteria</taxon>
        <taxon>Bacillati</taxon>
        <taxon>Bacillota</taxon>
        <taxon>Bacilli</taxon>
        <taxon>Bacillales</taxon>
        <taxon>Listeriaceae</taxon>
        <taxon>Listeria</taxon>
    </lineage>
</organism>
<keyword evidence="3" id="KW-1185">Reference proteome</keyword>
<evidence type="ECO:0000259" key="1">
    <source>
        <dbReference type="PROSITE" id="PS51186"/>
    </source>
</evidence>
<evidence type="ECO:0000313" key="2">
    <source>
        <dbReference type="EMBL" id="MBA3927357.1"/>
    </source>
</evidence>
<dbReference type="InterPro" id="IPR051531">
    <property type="entry name" value="N-acetyltransferase"/>
</dbReference>